<proteinExistence type="predicted"/>
<gene>
    <name evidence="2" type="ORF">Bathy01g01130</name>
</gene>
<evidence type="ECO:0000313" key="3">
    <source>
        <dbReference type="Proteomes" id="UP000198341"/>
    </source>
</evidence>
<feature type="compositionally biased region" description="Basic and acidic residues" evidence="1">
    <location>
        <begin position="8"/>
        <end position="18"/>
    </location>
</feature>
<dbReference type="AlphaFoldDB" id="K8E8Q6"/>
<dbReference type="EMBL" id="FO082278">
    <property type="protein sequence ID" value="CCO14022.1"/>
    <property type="molecule type" value="Genomic_DNA"/>
</dbReference>
<protein>
    <submittedName>
        <fullName evidence="2">Uncharacterized protein</fullName>
    </submittedName>
</protein>
<keyword evidence="3" id="KW-1185">Reference proteome</keyword>
<name>K8E8Q6_9CHLO</name>
<organism evidence="2 3">
    <name type="scientific">Bathycoccus prasinos</name>
    <dbReference type="NCBI Taxonomy" id="41875"/>
    <lineage>
        <taxon>Eukaryota</taxon>
        <taxon>Viridiplantae</taxon>
        <taxon>Chlorophyta</taxon>
        <taxon>Mamiellophyceae</taxon>
        <taxon>Mamiellales</taxon>
        <taxon>Bathycoccaceae</taxon>
        <taxon>Bathycoccus</taxon>
    </lineage>
</organism>
<feature type="compositionally biased region" description="Low complexity" evidence="1">
    <location>
        <begin position="146"/>
        <end position="159"/>
    </location>
</feature>
<accession>K8E8Q6</accession>
<dbReference type="KEGG" id="bpg:Bathy01g01130"/>
<sequence length="237" mass="26025">MSSLPPIDKSKPDLHHGNQNELQAVGLQKFHDFFKSKATSIPFDSSSMEMPGKIGKSVDIRVGPNFDLYPLLDAALPLEKPKLGKFDLEIWQKALDFGKQKYDTFELSEKEKGVVALVIRQKRQAELQAKQQAELQAKQQLVGLTAAPAAAATAAQQQPSKQLTKEEEEAEKKRLKREKKARKAEKRERKRVKRENPNMEGGGGGENTKTGDTTTSMGTKTTAGPTAGTYSTGGTKS</sequence>
<dbReference type="Proteomes" id="UP000198341">
    <property type="component" value="Chromosome 1"/>
</dbReference>
<feature type="compositionally biased region" description="Low complexity" evidence="1">
    <location>
        <begin position="207"/>
        <end position="229"/>
    </location>
</feature>
<dbReference type="RefSeq" id="XP_007515143.1">
    <property type="nucleotide sequence ID" value="XM_007515081.1"/>
</dbReference>
<dbReference type="GeneID" id="19017849"/>
<reference evidence="2 3" key="1">
    <citation type="submission" date="2011-10" db="EMBL/GenBank/DDBJ databases">
        <authorList>
            <person name="Genoscope - CEA"/>
        </authorList>
    </citation>
    <scope>NUCLEOTIDE SEQUENCE [LARGE SCALE GENOMIC DNA]</scope>
    <source>
        <strain evidence="2 3">RCC 1105</strain>
    </source>
</reference>
<evidence type="ECO:0000256" key="1">
    <source>
        <dbReference type="SAM" id="MobiDB-lite"/>
    </source>
</evidence>
<feature type="region of interest" description="Disordered" evidence="1">
    <location>
        <begin position="146"/>
        <end position="237"/>
    </location>
</feature>
<evidence type="ECO:0000313" key="2">
    <source>
        <dbReference type="EMBL" id="CCO14022.1"/>
    </source>
</evidence>
<feature type="region of interest" description="Disordered" evidence="1">
    <location>
        <begin position="1"/>
        <end position="21"/>
    </location>
</feature>
<feature type="compositionally biased region" description="Basic residues" evidence="1">
    <location>
        <begin position="173"/>
        <end position="193"/>
    </location>
</feature>